<evidence type="ECO:0000313" key="3">
    <source>
        <dbReference type="Proteomes" id="UP000004500"/>
    </source>
</evidence>
<dbReference type="EMBL" id="AEPO01000010">
    <property type="protein sequence ID" value="EFU63608.1"/>
    <property type="molecule type" value="Genomic_DNA"/>
</dbReference>
<dbReference type="NCBIfam" id="NF005575">
    <property type="entry name" value="PRK07260.1"/>
    <property type="match status" value="1"/>
</dbReference>
<keyword evidence="2" id="KW-0413">Isomerase</keyword>
<evidence type="ECO:0000313" key="2">
    <source>
        <dbReference type="EMBL" id="EFU63608.1"/>
    </source>
</evidence>
<reference evidence="2 3" key="1">
    <citation type="submission" date="2010-11" db="EMBL/GenBank/DDBJ databases">
        <authorList>
            <person name="Muzny D."/>
            <person name="Qin X."/>
            <person name="Deng J."/>
            <person name="Jiang H."/>
            <person name="Liu Y."/>
            <person name="Qu J."/>
            <person name="Song X.-Z."/>
            <person name="Zhang L."/>
            <person name="Thornton R."/>
            <person name="Coyle M."/>
            <person name="Francisco L."/>
            <person name="Jackson L."/>
            <person name="Javaid M."/>
            <person name="Korchina V."/>
            <person name="Kovar C."/>
            <person name="Mata R."/>
            <person name="Mathew T."/>
            <person name="Ngo R."/>
            <person name="Nguyen L."/>
            <person name="Nguyen N."/>
            <person name="Okwuonu G."/>
            <person name="Ongeri F."/>
            <person name="Pham C."/>
            <person name="Simmons D."/>
            <person name="Wilczek-Boney K."/>
            <person name="Hale W."/>
            <person name="Jakkamsetti A."/>
            <person name="Pham P."/>
            <person name="Ruth R."/>
            <person name="San Lucas F."/>
            <person name="Warren J."/>
            <person name="Zhang J."/>
            <person name="Zhao Z."/>
            <person name="Zhou C."/>
            <person name="Zhu D."/>
            <person name="Lee S."/>
            <person name="Bess C."/>
            <person name="Blankenburg K."/>
            <person name="Forbes L."/>
            <person name="Fu Q."/>
            <person name="Gubbala S."/>
            <person name="Hirani K."/>
            <person name="Jayaseelan J.C."/>
            <person name="Lara F."/>
            <person name="Munidasa M."/>
            <person name="Palculict T."/>
            <person name="Patil S."/>
            <person name="Pu L.-L."/>
            <person name="Saada N."/>
            <person name="Tang L."/>
            <person name="Weissenberger G."/>
            <person name="Zhu Y."/>
            <person name="Hemphill L."/>
            <person name="Shang Y."/>
            <person name="Youmans B."/>
            <person name="Ayvaz T."/>
            <person name="Ross M."/>
            <person name="Santibanez J."/>
            <person name="Aqrawi P."/>
            <person name="Gross S."/>
            <person name="Joshi V."/>
            <person name="Fowler G."/>
            <person name="Nazareth L."/>
            <person name="Reid J."/>
            <person name="Worley K."/>
            <person name="Petrosino J."/>
            <person name="Highlander S."/>
            <person name="Gibbs R."/>
        </authorList>
    </citation>
    <scope>NUCLEOTIDE SEQUENCE [LARGE SCALE GENOMIC DNA]</scope>
    <source>
        <strain evidence="2 3">ATCC 49296</strain>
    </source>
</reference>
<dbReference type="CDD" id="cd06558">
    <property type="entry name" value="crotonase-like"/>
    <property type="match status" value="1"/>
</dbReference>
<sequence length="311" mass="34799">MSKISLTFIMKEENNQLRHFPLVFPCLFIQKKVYFDDKTILLPYKRKGEAMNHILYQIVDDLAIITLNRPEVANGFHIPMCEEILEALTLAEQDQAVQFILINANGKVFSVGGDLVEMKRAVDEDDIPSLNKIAELVNTISFKIKQIPKPVLMEVDGAVAGAAANMAVAVDFCLATDKAKFIQAFVGVGLAPDAGGIHLLSRSIGVTRAAQLAMTGEALTAEKALEWGVVYRVCEVDKLEKTREQVLKKLRRGSANSYAAIKKLVWESQFKDWQNYAELELELQESLSLTEDFKEGVRAHSERRRPKFSGK</sequence>
<dbReference type="InterPro" id="IPR014748">
    <property type="entry name" value="Enoyl-CoA_hydra_C"/>
</dbReference>
<gene>
    <name evidence="2" type="ORF">HMPREF8578_0881</name>
</gene>
<evidence type="ECO:0000256" key="1">
    <source>
        <dbReference type="ARBA" id="ARBA00005254"/>
    </source>
</evidence>
<proteinExistence type="inferred from homology"/>
<comment type="similarity">
    <text evidence="1">Belongs to the enoyl-CoA hydratase/isomerase family.</text>
</comment>
<accession>E6KKW6</accession>
<dbReference type="SUPFAM" id="SSF52096">
    <property type="entry name" value="ClpP/crotonase"/>
    <property type="match status" value="1"/>
</dbReference>
<protein>
    <submittedName>
        <fullName evidence="2">Enoyl-CoA hydratase/isomerase family protein</fullName>
    </submittedName>
</protein>
<dbReference type="Gene3D" id="1.10.12.10">
    <property type="entry name" value="Lyase 2-enoyl-coa Hydratase, Chain A, domain 2"/>
    <property type="match status" value="1"/>
</dbReference>
<dbReference type="InterPro" id="IPR051683">
    <property type="entry name" value="Enoyl-CoA_Hydratase/Isomerase"/>
</dbReference>
<dbReference type="PANTHER" id="PTHR42964:SF1">
    <property type="entry name" value="POLYKETIDE BIOSYNTHESIS ENOYL-COA HYDRATASE PKSH-RELATED"/>
    <property type="match status" value="1"/>
</dbReference>
<dbReference type="eggNOG" id="COG1024">
    <property type="taxonomic scope" value="Bacteria"/>
</dbReference>
<dbReference type="HOGENOM" id="CLU_009834_7_2_9"/>
<dbReference type="Proteomes" id="UP000004500">
    <property type="component" value="Unassembled WGS sequence"/>
</dbReference>
<dbReference type="InterPro" id="IPR001753">
    <property type="entry name" value="Enoyl-CoA_hydra/iso"/>
</dbReference>
<dbReference type="PANTHER" id="PTHR42964">
    <property type="entry name" value="ENOYL-COA HYDRATASE"/>
    <property type="match status" value="1"/>
</dbReference>
<dbReference type="AlphaFoldDB" id="E6KKW6"/>
<dbReference type="InterPro" id="IPR029045">
    <property type="entry name" value="ClpP/crotonase-like_dom_sf"/>
</dbReference>
<comment type="caution">
    <text evidence="2">The sequence shown here is derived from an EMBL/GenBank/DDBJ whole genome shotgun (WGS) entry which is preliminary data.</text>
</comment>
<organism evidence="2 3">
    <name type="scientific">Streptococcus oralis ATCC 49296</name>
    <dbReference type="NCBI Taxonomy" id="888049"/>
    <lineage>
        <taxon>Bacteria</taxon>
        <taxon>Bacillati</taxon>
        <taxon>Bacillota</taxon>
        <taxon>Bacilli</taxon>
        <taxon>Lactobacillales</taxon>
        <taxon>Streptococcaceae</taxon>
        <taxon>Streptococcus</taxon>
    </lineage>
</organism>
<name>E6KKW6_STROR</name>
<dbReference type="Pfam" id="PF00378">
    <property type="entry name" value="ECH_1"/>
    <property type="match status" value="1"/>
</dbReference>
<dbReference type="GO" id="GO:0016853">
    <property type="term" value="F:isomerase activity"/>
    <property type="evidence" value="ECO:0007669"/>
    <property type="project" value="UniProtKB-KW"/>
</dbReference>
<dbReference type="FunFam" id="3.90.226.10:FF:000079">
    <property type="entry name" value="Enoyl-CoA hydratase/isomerase family protein"/>
    <property type="match status" value="1"/>
</dbReference>
<dbReference type="Gene3D" id="3.90.226.10">
    <property type="entry name" value="2-enoyl-CoA Hydratase, Chain A, domain 1"/>
    <property type="match status" value="1"/>
</dbReference>